<feature type="region of interest" description="Disordered" evidence="1">
    <location>
        <begin position="1"/>
        <end position="45"/>
    </location>
</feature>
<feature type="compositionally biased region" description="Polar residues" evidence="1">
    <location>
        <begin position="10"/>
        <end position="27"/>
    </location>
</feature>
<protein>
    <submittedName>
        <fullName evidence="2">Uncharacterized protein</fullName>
    </submittedName>
</protein>
<organism evidence="2 3">
    <name type="scientific">Malassezia globosa (strain ATCC MYA-4612 / CBS 7966)</name>
    <name type="common">Dandruff-associated fungus</name>
    <dbReference type="NCBI Taxonomy" id="425265"/>
    <lineage>
        <taxon>Eukaryota</taxon>
        <taxon>Fungi</taxon>
        <taxon>Dikarya</taxon>
        <taxon>Basidiomycota</taxon>
        <taxon>Ustilaginomycotina</taxon>
        <taxon>Malasseziomycetes</taxon>
        <taxon>Malasseziales</taxon>
        <taxon>Malasseziaceae</taxon>
        <taxon>Malassezia</taxon>
    </lineage>
</organism>
<keyword evidence="3" id="KW-1185">Reference proteome</keyword>
<dbReference type="GeneID" id="5853285"/>
<dbReference type="VEuPathDB" id="FungiDB:MGL_3883"/>
<accession>A8QB54</accession>
<dbReference type="OrthoDB" id="3362495at2759"/>
<dbReference type="EMBL" id="AAYY01000016">
    <property type="protein sequence ID" value="EDP41675.1"/>
    <property type="molecule type" value="Genomic_DNA"/>
</dbReference>
<dbReference type="KEGG" id="mgl:MGL_3883"/>
<gene>
    <name evidence="2" type="ORF">MGL_3883</name>
</gene>
<dbReference type="Proteomes" id="UP000008837">
    <property type="component" value="Unassembled WGS sequence"/>
</dbReference>
<dbReference type="InParanoid" id="A8QB54"/>
<dbReference type="RefSeq" id="XP_001728889.1">
    <property type="nucleotide sequence ID" value="XM_001728837.1"/>
</dbReference>
<evidence type="ECO:0000256" key="1">
    <source>
        <dbReference type="SAM" id="MobiDB-lite"/>
    </source>
</evidence>
<sequence length="299" mass="32797">MREHRLGTSRECTPSWCSDSQSPSVSLTPELDGSNLTQSDEQSRRCTPAPARCSAALPGGDWDTLVQDLHMLYPHQDSDSIAAAASDGTAEKRDFQLQADVPTSDWISSFTDTPALLTHVNDTQSMKRTAADDSSSAMLELCQPAKRQRVRPIGARPILASGYQVPALLPMDPRAISNDMKRPAAVRAWLLERRALLQKAHDDVYKDMTGLKSDQAHYAELRKLLSDRICTLRKRRGQTISDVPFEQTNNHVDGIGVGMDVVDDIGSVGVDVNELDDGIWNASNVSSVADLLEKNILCL</sequence>
<reference evidence="2 3" key="1">
    <citation type="journal article" date="2007" name="Proc. Natl. Acad. Sci. U.S.A.">
        <title>Dandruff-associated Malassezia genomes reveal convergent and divergent virulence traits shared with plant and human fungal pathogens.</title>
        <authorList>
            <person name="Xu J."/>
            <person name="Saunders C.W."/>
            <person name="Hu P."/>
            <person name="Grant R.A."/>
            <person name="Boekhout T."/>
            <person name="Kuramae E.E."/>
            <person name="Kronstad J.W."/>
            <person name="Deangelis Y.M."/>
            <person name="Reeder N.L."/>
            <person name="Johnstone K.R."/>
            <person name="Leland M."/>
            <person name="Fieno A.M."/>
            <person name="Begley W.M."/>
            <person name="Sun Y."/>
            <person name="Lacey M.P."/>
            <person name="Chaudhary T."/>
            <person name="Keough T."/>
            <person name="Chu L."/>
            <person name="Sears R."/>
            <person name="Yuan B."/>
            <person name="Dawson T.L.Jr."/>
        </authorList>
    </citation>
    <scope>NUCLEOTIDE SEQUENCE [LARGE SCALE GENOMIC DNA]</scope>
    <source>
        <strain evidence="3">ATCC MYA-4612 / CBS 7966</strain>
    </source>
</reference>
<dbReference type="AlphaFoldDB" id="A8QB54"/>
<evidence type="ECO:0000313" key="3">
    <source>
        <dbReference type="Proteomes" id="UP000008837"/>
    </source>
</evidence>
<proteinExistence type="predicted"/>
<comment type="caution">
    <text evidence="2">The sequence shown here is derived from an EMBL/GenBank/DDBJ whole genome shotgun (WGS) entry which is preliminary data.</text>
</comment>
<evidence type="ECO:0000313" key="2">
    <source>
        <dbReference type="EMBL" id="EDP41675.1"/>
    </source>
</evidence>
<name>A8QB54_MALGO</name>